<evidence type="ECO:0000313" key="2">
    <source>
        <dbReference type="EMBL" id="KAK0516778.1"/>
    </source>
</evidence>
<sequence>MKTLSIFYTGLLACLTNCALSAVVTPESANNLSPAIGTEDGSNINATYILNTTNPNISNLTLPPGPIWIYPPGKNLALAFDTFRTVTTLQIMWAYAVLALVLEAARTHADNDVVYGTVTYRWGTGAPMVASISPGPSRRLLWGDVLDTVIAVQNFLATMPCTHWVQINENNEAKSHLGVFYLEASMSTVSSS</sequence>
<keyword evidence="1" id="KW-0732">Signal</keyword>
<feature type="chain" id="PRO_5041260780" evidence="1">
    <location>
        <begin position="22"/>
        <end position="192"/>
    </location>
</feature>
<gene>
    <name evidence="2" type="ORF">JMJ35_001381</name>
</gene>
<name>A0AA39V562_9LECA</name>
<keyword evidence="3" id="KW-1185">Reference proteome</keyword>
<dbReference type="Proteomes" id="UP001166286">
    <property type="component" value="Unassembled WGS sequence"/>
</dbReference>
<organism evidence="2 3">
    <name type="scientific">Cladonia borealis</name>
    <dbReference type="NCBI Taxonomy" id="184061"/>
    <lineage>
        <taxon>Eukaryota</taxon>
        <taxon>Fungi</taxon>
        <taxon>Dikarya</taxon>
        <taxon>Ascomycota</taxon>
        <taxon>Pezizomycotina</taxon>
        <taxon>Lecanoromycetes</taxon>
        <taxon>OSLEUM clade</taxon>
        <taxon>Lecanoromycetidae</taxon>
        <taxon>Lecanorales</taxon>
        <taxon>Lecanorineae</taxon>
        <taxon>Cladoniaceae</taxon>
        <taxon>Cladonia</taxon>
    </lineage>
</organism>
<dbReference type="AlphaFoldDB" id="A0AA39V562"/>
<protein>
    <submittedName>
        <fullName evidence="2">Uncharacterized protein</fullName>
    </submittedName>
</protein>
<evidence type="ECO:0000256" key="1">
    <source>
        <dbReference type="SAM" id="SignalP"/>
    </source>
</evidence>
<comment type="caution">
    <text evidence="2">The sequence shown here is derived from an EMBL/GenBank/DDBJ whole genome shotgun (WGS) entry which is preliminary data.</text>
</comment>
<dbReference type="EMBL" id="JAFEKC020000002">
    <property type="protein sequence ID" value="KAK0516778.1"/>
    <property type="molecule type" value="Genomic_DNA"/>
</dbReference>
<proteinExistence type="predicted"/>
<accession>A0AA39V562</accession>
<reference evidence="2" key="1">
    <citation type="submission" date="2023-03" db="EMBL/GenBank/DDBJ databases">
        <title>Complete genome of Cladonia borealis.</title>
        <authorList>
            <person name="Park H."/>
        </authorList>
    </citation>
    <scope>NUCLEOTIDE SEQUENCE</scope>
    <source>
        <strain evidence="2">ANT050790</strain>
    </source>
</reference>
<evidence type="ECO:0000313" key="3">
    <source>
        <dbReference type="Proteomes" id="UP001166286"/>
    </source>
</evidence>
<feature type="signal peptide" evidence="1">
    <location>
        <begin position="1"/>
        <end position="21"/>
    </location>
</feature>